<name>A0A1A6AG90_9TREE</name>
<feature type="compositionally biased region" description="Polar residues" evidence="1">
    <location>
        <begin position="71"/>
        <end position="80"/>
    </location>
</feature>
<feature type="region of interest" description="Disordered" evidence="1">
    <location>
        <begin position="264"/>
        <end position="345"/>
    </location>
</feature>
<keyword evidence="4" id="KW-1185">Reference proteome</keyword>
<reference evidence="2" key="1">
    <citation type="submission" date="2013-07" db="EMBL/GenBank/DDBJ databases">
        <title>The Genome Sequence of Cryptococcus dejecticola CBS10117.</title>
        <authorList>
            <consortium name="The Broad Institute Genome Sequencing Platform"/>
            <person name="Cuomo C."/>
            <person name="Litvintseva A."/>
            <person name="Chen Y."/>
            <person name="Heitman J."/>
            <person name="Sun S."/>
            <person name="Springer D."/>
            <person name="Dromer F."/>
            <person name="Young S.K."/>
            <person name="Zeng Q."/>
            <person name="Gargeya S."/>
            <person name="Fitzgerald M."/>
            <person name="Abouelleil A."/>
            <person name="Alvarado L."/>
            <person name="Berlin A.M."/>
            <person name="Chapman S.B."/>
            <person name="Dewar J."/>
            <person name="Goldberg J."/>
            <person name="Griggs A."/>
            <person name="Gujja S."/>
            <person name="Hansen M."/>
            <person name="Howarth C."/>
            <person name="Imamovic A."/>
            <person name="Larimer J."/>
            <person name="McCowan C."/>
            <person name="Murphy C."/>
            <person name="Pearson M."/>
            <person name="Priest M."/>
            <person name="Roberts A."/>
            <person name="Saif S."/>
            <person name="Shea T."/>
            <person name="Sykes S."/>
            <person name="Wortman J."/>
            <person name="Nusbaum C."/>
            <person name="Birren B."/>
        </authorList>
    </citation>
    <scope>NUCLEOTIDE SEQUENCE [LARGE SCALE GENOMIC DNA]</scope>
    <source>
        <strain evidence="2">CBS 10117</strain>
    </source>
</reference>
<dbReference type="RefSeq" id="XP_018266921.1">
    <property type="nucleotide sequence ID" value="XM_018404267.1"/>
</dbReference>
<reference evidence="3" key="3">
    <citation type="submission" date="2024-02" db="EMBL/GenBank/DDBJ databases">
        <title>Comparative genomics of Cryptococcus and Kwoniella reveals pathogenesis evolution and contrasting modes of karyotype evolution via chromosome fusion or intercentromeric recombination.</title>
        <authorList>
            <person name="Coelho M.A."/>
            <person name="David-Palma M."/>
            <person name="Shea T."/>
            <person name="Bowers K."/>
            <person name="McGinley-Smith S."/>
            <person name="Mohammad A.W."/>
            <person name="Gnirke A."/>
            <person name="Yurkov A.M."/>
            <person name="Nowrousian M."/>
            <person name="Sun S."/>
            <person name="Cuomo C.A."/>
            <person name="Heitman J."/>
        </authorList>
    </citation>
    <scope>NUCLEOTIDE SEQUENCE</scope>
    <source>
        <strain evidence="3">CBS 10117</strain>
    </source>
</reference>
<dbReference type="EMBL" id="CP144530">
    <property type="protein sequence ID" value="WWC58357.1"/>
    <property type="molecule type" value="Genomic_DNA"/>
</dbReference>
<dbReference type="VEuPathDB" id="FungiDB:I303_00901"/>
<dbReference type="KEGG" id="kdj:28964600"/>
<evidence type="ECO:0000256" key="1">
    <source>
        <dbReference type="SAM" id="MobiDB-lite"/>
    </source>
</evidence>
<evidence type="ECO:0000313" key="3">
    <source>
        <dbReference type="EMBL" id="WWC58357.1"/>
    </source>
</evidence>
<dbReference type="GeneID" id="28964600"/>
<proteinExistence type="predicted"/>
<reference evidence="3" key="2">
    <citation type="submission" date="2013-07" db="EMBL/GenBank/DDBJ databases">
        <authorList>
            <consortium name="The Broad Institute Genome Sequencing Platform"/>
            <person name="Cuomo C."/>
            <person name="Litvintseva A."/>
            <person name="Chen Y."/>
            <person name="Heitman J."/>
            <person name="Sun S."/>
            <person name="Springer D."/>
            <person name="Dromer F."/>
            <person name="Young S.K."/>
            <person name="Zeng Q."/>
            <person name="Gargeya S."/>
            <person name="Fitzgerald M."/>
            <person name="Abouelleil A."/>
            <person name="Alvarado L."/>
            <person name="Berlin A.M."/>
            <person name="Chapman S.B."/>
            <person name="Dewar J."/>
            <person name="Goldberg J."/>
            <person name="Griggs A."/>
            <person name="Gujja S."/>
            <person name="Hansen M."/>
            <person name="Howarth C."/>
            <person name="Imamovic A."/>
            <person name="Larimer J."/>
            <person name="McCowan C."/>
            <person name="Murphy C."/>
            <person name="Pearson M."/>
            <person name="Priest M."/>
            <person name="Roberts A."/>
            <person name="Saif S."/>
            <person name="Shea T."/>
            <person name="Sykes S."/>
            <person name="Wortman J."/>
            <person name="Nusbaum C."/>
            <person name="Birren B."/>
        </authorList>
    </citation>
    <scope>NUCLEOTIDE SEQUENCE</scope>
    <source>
        <strain evidence="3">CBS 10117</strain>
    </source>
</reference>
<feature type="compositionally biased region" description="Basic and acidic residues" evidence="1">
    <location>
        <begin position="268"/>
        <end position="278"/>
    </location>
</feature>
<dbReference type="EMBL" id="KI894027">
    <property type="protein sequence ID" value="OBR89079.1"/>
    <property type="molecule type" value="Genomic_DNA"/>
</dbReference>
<dbReference type="AlphaFoldDB" id="A0A1A6AG90"/>
<evidence type="ECO:0000313" key="2">
    <source>
        <dbReference type="EMBL" id="OBR89079.1"/>
    </source>
</evidence>
<organism evidence="2">
    <name type="scientific">Kwoniella dejecticola CBS 10117</name>
    <dbReference type="NCBI Taxonomy" id="1296121"/>
    <lineage>
        <taxon>Eukaryota</taxon>
        <taxon>Fungi</taxon>
        <taxon>Dikarya</taxon>
        <taxon>Basidiomycota</taxon>
        <taxon>Agaricomycotina</taxon>
        <taxon>Tremellomycetes</taxon>
        <taxon>Tremellales</taxon>
        <taxon>Cryptococcaceae</taxon>
        <taxon>Kwoniella</taxon>
    </lineage>
</organism>
<protein>
    <submittedName>
        <fullName evidence="2">Uncharacterized protein</fullName>
    </submittedName>
</protein>
<feature type="region of interest" description="Disordered" evidence="1">
    <location>
        <begin position="31"/>
        <end position="103"/>
    </location>
</feature>
<dbReference type="OrthoDB" id="2573753at2759"/>
<gene>
    <name evidence="2" type="ORF">I303_00901</name>
    <name evidence="3" type="ORF">I303_100897</name>
</gene>
<feature type="compositionally biased region" description="Polar residues" evidence="1">
    <location>
        <begin position="280"/>
        <end position="295"/>
    </location>
</feature>
<feature type="region of interest" description="Disordered" evidence="1">
    <location>
        <begin position="196"/>
        <end position="245"/>
    </location>
</feature>
<evidence type="ECO:0000313" key="4">
    <source>
        <dbReference type="Proteomes" id="UP000078595"/>
    </source>
</evidence>
<accession>A0A1A6AG90</accession>
<feature type="compositionally biased region" description="Low complexity" evidence="1">
    <location>
        <begin position="152"/>
        <end position="164"/>
    </location>
</feature>
<feature type="region of interest" description="Disordered" evidence="1">
    <location>
        <begin position="141"/>
        <end position="181"/>
    </location>
</feature>
<dbReference type="Proteomes" id="UP000078595">
    <property type="component" value="Chromosome 1"/>
</dbReference>
<sequence length="345" mass="37051">MDEDFQPNRGMLACFPCMILWRWGRNKVSSSDPELEPLFPSPHTVLTPPVKKARPNLPNISSPGSVPLWSSEPTSPTKSGLGSGLFGENKRNGSSSRLSDEGRERLGSISRAYGGRMQPLHPPSLPSTPSLPCTPYTGRHALRPLSSLNPMTTTMTSASTESTSPNRPSAPNLGRSASEPRNLSELGFAPHQIPRFGSISVGRGGRKRSLTVSDRSPLGLDLEEGEETGGRRGRSPGPALFSRLNDTNADCADTIPDVNVARTGYGAVDDKRPMDRPLGRSSSHPHLETNTPASDQSDESGLPETDHGQNQGVVRRELGLRGLSSIRGGKRGRRNGIGGKRIRSD</sequence>